<feature type="region of interest" description="Disordered" evidence="7">
    <location>
        <begin position="422"/>
        <end position="446"/>
    </location>
</feature>
<accession>A0A7R8X2F4</accession>
<feature type="compositionally biased region" description="Low complexity" evidence="7">
    <location>
        <begin position="133"/>
        <end position="145"/>
    </location>
</feature>
<dbReference type="Gene3D" id="3.10.20.90">
    <property type="entry name" value="Phosphatidylinositol 3-kinase Catalytic Subunit, Chain A, domain 1"/>
    <property type="match status" value="1"/>
</dbReference>
<evidence type="ECO:0000256" key="1">
    <source>
        <dbReference type="ARBA" id="ARBA00004406"/>
    </source>
</evidence>
<evidence type="ECO:0000256" key="7">
    <source>
        <dbReference type="SAM" id="MobiDB-lite"/>
    </source>
</evidence>
<evidence type="ECO:0000256" key="4">
    <source>
        <dbReference type="ARBA" id="ARBA00040925"/>
    </source>
</evidence>
<feature type="region of interest" description="Disordered" evidence="7">
    <location>
        <begin position="188"/>
        <end position="237"/>
    </location>
</feature>
<dbReference type="SUPFAM" id="SSF52833">
    <property type="entry name" value="Thioredoxin-like"/>
    <property type="match status" value="1"/>
</dbReference>
<dbReference type="PANTHER" id="PTHR46424">
    <property type="entry name" value="UBX DOMAIN-CONTAINING PROTEIN 4"/>
    <property type="match status" value="1"/>
</dbReference>
<dbReference type="Proteomes" id="UP000677054">
    <property type="component" value="Unassembled WGS sequence"/>
</dbReference>
<dbReference type="GO" id="GO:0036503">
    <property type="term" value="P:ERAD pathway"/>
    <property type="evidence" value="ECO:0007669"/>
    <property type="project" value="TreeGrafter"/>
</dbReference>
<dbReference type="EMBL" id="LR899664">
    <property type="protein sequence ID" value="CAD7241553.1"/>
    <property type="molecule type" value="Genomic_DNA"/>
</dbReference>
<evidence type="ECO:0000256" key="2">
    <source>
        <dbReference type="ARBA" id="ARBA00023230"/>
    </source>
</evidence>
<dbReference type="GO" id="GO:0005789">
    <property type="term" value="C:endoplasmic reticulum membrane"/>
    <property type="evidence" value="ECO:0007669"/>
    <property type="project" value="UniProtKB-SubCell"/>
</dbReference>
<evidence type="ECO:0000313" key="9">
    <source>
        <dbReference type="EMBL" id="CAD7241553.1"/>
    </source>
</evidence>
<dbReference type="SMART" id="SM00166">
    <property type="entry name" value="UBX"/>
    <property type="match status" value="1"/>
</dbReference>
<dbReference type="AlphaFoldDB" id="A0A7R8X2F4"/>
<name>A0A7R8X2F4_9CRUS</name>
<protein>
    <recommendedName>
        <fullName evidence="4">UBX domain-containing protein 4</fullName>
    </recommendedName>
    <alternativeName>
        <fullName evidence="5">UBX domain-containing protein 2</fullName>
    </alternativeName>
</protein>
<dbReference type="Pfam" id="PF00789">
    <property type="entry name" value="UBX"/>
    <property type="match status" value="1"/>
</dbReference>
<proteinExistence type="predicted"/>
<evidence type="ECO:0000256" key="6">
    <source>
        <dbReference type="ARBA" id="ARBA00046062"/>
    </source>
</evidence>
<reference evidence="9" key="1">
    <citation type="submission" date="2020-11" db="EMBL/GenBank/DDBJ databases">
        <authorList>
            <person name="Tran Van P."/>
        </authorList>
    </citation>
    <scope>NUCLEOTIDE SEQUENCE</scope>
</reference>
<comment type="subunit">
    <text evidence="3">Directly interacts with VCP. Interacts with UBQLN1. Forms a complex with VCP and UBQLN1.</text>
</comment>
<feature type="compositionally biased region" description="Pro residues" evidence="7">
    <location>
        <begin position="422"/>
        <end position="438"/>
    </location>
</feature>
<sequence>MWFSGNIPDAIASAKSQDALLLVFLADESDSSKMVKSMLEGAELSGQFSNPKQFVALKLDKDTTPFRQFSEIYPVVCIPSIFLIGRNGTPLEVIGGAVDASFMKEKIMGALALHKGKEVASGEGSHPVPSQDSSGEANSSEGASAQISADGSGEMDQGASDSTGSECRSVEERVEHTKKLLELRREQKRQEELEKEKEKERERRRTGQELQKFREKQEEEERMKAAAENKKDRDEERMARERILQQIQQDRAERSVRWSAEKSAKMEAQESRQKEEANRKWKEEQERLAASSSVARIQFRLPDGSQRVHDFDPDATLQEAWDWAKGNISLPYSRFTLSTLYPRRQFENEEFSSTLRDLLLVPTAVLLILPATVGTRDVRASGDGGSSVASLRSLFWTICSPLVAVFNMLMVLLSSFLPSSSPPSRPLPPPNSSTPPPSASALPSRPSGSSGLILTVVCSLLLPLEFSSLNPSVKWEMSSGDGDGLQIKKEEIDDKEKEEESKHFQRIVNAFQYYRIHCLERVNHTLSHLLSLNLRHQEMLTKYREHLTCVRSCIEHNAKIVDLIVADAKYLYVNAAHETIRSCNPKQASMADMDKVQSTLKQFVRDWSSLGQEERNACYGPILRALVHAFPPDEVPAGSVRVLVPGAGLGRLAFEIASLGFECQGNEFSLFMLLASNFVLNKCSGVDMYTLYPFVHQYINNLNATDQVQAIKFPDVNPSSISLETEFSMAAGDFLNDNGKYCNRILSPGGIWINLGPLLYHYADIPGEVSIEPAYDLLHDLILACGFTFLVVQEEDTDVLTTYAQNPYSMLKSEYRCVFSVCLKPKEDSSSIGA</sequence>
<keyword evidence="2" id="KW-0834">Unfolded protein response</keyword>
<dbReference type="InterPro" id="IPR012901">
    <property type="entry name" value="CARME"/>
</dbReference>
<dbReference type="OrthoDB" id="978at2759"/>
<comment type="subcellular location">
    <subcellularLocation>
        <location evidence="1">Endoplasmic reticulum membrane</location>
        <topology evidence="1">Peripheral membrane protein</topology>
    </subcellularLocation>
</comment>
<dbReference type="GO" id="GO:0006986">
    <property type="term" value="P:response to unfolded protein"/>
    <property type="evidence" value="ECO:0007669"/>
    <property type="project" value="UniProtKB-KW"/>
</dbReference>
<evidence type="ECO:0000259" key="8">
    <source>
        <dbReference type="PROSITE" id="PS50033"/>
    </source>
</evidence>
<dbReference type="PANTHER" id="PTHR46424:SF1">
    <property type="entry name" value="UBX DOMAIN-CONTAINING PROTEIN 4"/>
    <property type="match status" value="1"/>
</dbReference>
<dbReference type="SUPFAM" id="SSF53335">
    <property type="entry name" value="S-adenosyl-L-methionine-dependent methyltransferases"/>
    <property type="match status" value="1"/>
</dbReference>
<dbReference type="InterPro" id="IPR001012">
    <property type="entry name" value="UBX_dom"/>
</dbReference>
<organism evidence="9">
    <name type="scientific">Darwinula stevensoni</name>
    <dbReference type="NCBI Taxonomy" id="69355"/>
    <lineage>
        <taxon>Eukaryota</taxon>
        <taxon>Metazoa</taxon>
        <taxon>Ecdysozoa</taxon>
        <taxon>Arthropoda</taxon>
        <taxon>Crustacea</taxon>
        <taxon>Oligostraca</taxon>
        <taxon>Ostracoda</taxon>
        <taxon>Podocopa</taxon>
        <taxon>Podocopida</taxon>
        <taxon>Darwinulocopina</taxon>
        <taxon>Darwinuloidea</taxon>
        <taxon>Darwinulidae</taxon>
        <taxon>Darwinula</taxon>
    </lineage>
</organism>
<keyword evidence="10" id="KW-1185">Reference proteome</keyword>
<dbReference type="InterPro" id="IPR029063">
    <property type="entry name" value="SAM-dependent_MTases_sf"/>
</dbReference>
<dbReference type="SUPFAM" id="SSF54236">
    <property type="entry name" value="Ubiquitin-like"/>
    <property type="match status" value="1"/>
</dbReference>
<dbReference type="EMBL" id="CAJPEV010000147">
    <property type="protein sequence ID" value="CAG0881387.1"/>
    <property type="molecule type" value="Genomic_DNA"/>
</dbReference>
<dbReference type="InterPro" id="IPR036249">
    <property type="entry name" value="Thioredoxin-like_sf"/>
</dbReference>
<feature type="region of interest" description="Disordered" evidence="7">
    <location>
        <begin position="254"/>
        <end position="284"/>
    </location>
</feature>
<feature type="region of interest" description="Disordered" evidence="7">
    <location>
        <begin position="118"/>
        <end position="174"/>
    </location>
</feature>
<dbReference type="Pfam" id="PF23187">
    <property type="entry name" value="UBX7_N"/>
    <property type="match status" value="1"/>
</dbReference>
<evidence type="ECO:0000256" key="3">
    <source>
        <dbReference type="ARBA" id="ARBA00038812"/>
    </source>
</evidence>
<evidence type="ECO:0000313" key="10">
    <source>
        <dbReference type="Proteomes" id="UP000677054"/>
    </source>
</evidence>
<gene>
    <name evidence="9" type="ORF">DSTB1V02_LOCUS1541</name>
</gene>
<dbReference type="Pfam" id="PF07942">
    <property type="entry name" value="CARME"/>
    <property type="match status" value="2"/>
</dbReference>
<feature type="domain" description="UBX" evidence="8">
    <location>
        <begin position="290"/>
        <end position="368"/>
    </location>
</feature>
<dbReference type="CDD" id="cd22249">
    <property type="entry name" value="UDM1_RNF168_RNF169-like"/>
    <property type="match status" value="1"/>
</dbReference>
<dbReference type="CDD" id="cd16117">
    <property type="entry name" value="UBX_UBXN4"/>
    <property type="match status" value="1"/>
</dbReference>
<dbReference type="GO" id="GO:0008757">
    <property type="term" value="F:S-adenosylmethionine-dependent methyltransferase activity"/>
    <property type="evidence" value="ECO:0007669"/>
    <property type="project" value="InterPro"/>
</dbReference>
<dbReference type="PROSITE" id="PS50033">
    <property type="entry name" value="UBX"/>
    <property type="match status" value="1"/>
</dbReference>
<evidence type="ECO:0000256" key="5">
    <source>
        <dbReference type="ARBA" id="ARBA00041575"/>
    </source>
</evidence>
<comment type="function">
    <text evidence="6">Involved in endoplasmic reticulum-associated protein degradation (ERAD). Acts as a platform to recruit both UBQLN1 and VCP to the ER during ERAD.</text>
</comment>
<dbReference type="InterPro" id="IPR029071">
    <property type="entry name" value="Ubiquitin-like_domsf"/>
</dbReference>
<dbReference type="SMART" id="SM01296">
    <property type="entry name" value="N2227"/>
    <property type="match status" value="1"/>
</dbReference>